<dbReference type="EMBL" id="OU466858">
    <property type="protein sequence ID" value="CAH2046503.1"/>
    <property type="molecule type" value="Genomic_DNA"/>
</dbReference>
<dbReference type="InterPro" id="IPR002156">
    <property type="entry name" value="RNaseH_domain"/>
</dbReference>
<protein>
    <recommendedName>
        <fullName evidence="1">RNase H type-1 domain-containing protein</fullName>
    </recommendedName>
</protein>
<organism evidence="2 3">
    <name type="scientific">Thlaspi arvense</name>
    <name type="common">Field penny-cress</name>
    <dbReference type="NCBI Taxonomy" id="13288"/>
    <lineage>
        <taxon>Eukaryota</taxon>
        <taxon>Viridiplantae</taxon>
        <taxon>Streptophyta</taxon>
        <taxon>Embryophyta</taxon>
        <taxon>Tracheophyta</taxon>
        <taxon>Spermatophyta</taxon>
        <taxon>Magnoliopsida</taxon>
        <taxon>eudicotyledons</taxon>
        <taxon>Gunneridae</taxon>
        <taxon>Pentapetalae</taxon>
        <taxon>rosids</taxon>
        <taxon>malvids</taxon>
        <taxon>Brassicales</taxon>
        <taxon>Brassicaceae</taxon>
        <taxon>Thlaspideae</taxon>
        <taxon>Thlaspi</taxon>
    </lineage>
</organism>
<evidence type="ECO:0000259" key="1">
    <source>
        <dbReference type="Pfam" id="PF13456"/>
    </source>
</evidence>
<proteinExistence type="predicted"/>
<dbReference type="PANTHER" id="PTHR47074">
    <property type="entry name" value="BNAC02G40300D PROTEIN"/>
    <property type="match status" value="1"/>
</dbReference>
<gene>
    <name evidence="2" type="ORF">TAV2_LOCUS7865</name>
</gene>
<dbReference type="GO" id="GO:0004523">
    <property type="term" value="F:RNA-DNA hybrid ribonuclease activity"/>
    <property type="evidence" value="ECO:0007669"/>
    <property type="project" value="InterPro"/>
</dbReference>
<feature type="domain" description="RNase H type-1" evidence="1">
    <location>
        <begin position="135"/>
        <end position="254"/>
    </location>
</feature>
<dbReference type="Gene3D" id="3.30.420.10">
    <property type="entry name" value="Ribonuclease H-like superfamily/Ribonuclease H"/>
    <property type="match status" value="1"/>
</dbReference>
<dbReference type="PANTHER" id="PTHR47074:SF49">
    <property type="entry name" value="POLYNUCLEOTIDYL TRANSFERASE, RIBONUCLEASE H-LIKE SUPERFAMILY PROTEIN"/>
    <property type="match status" value="1"/>
</dbReference>
<dbReference type="AlphaFoldDB" id="A0AAU9RT28"/>
<dbReference type="CDD" id="cd06222">
    <property type="entry name" value="RNase_H_like"/>
    <property type="match status" value="1"/>
</dbReference>
<dbReference type="Pfam" id="PF13456">
    <property type="entry name" value="RVT_3"/>
    <property type="match status" value="1"/>
</dbReference>
<dbReference type="InterPro" id="IPR036397">
    <property type="entry name" value="RNaseH_sf"/>
</dbReference>
<dbReference type="InterPro" id="IPR044730">
    <property type="entry name" value="RNase_H-like_dom_plant"/>
</dbReference>
<dbReference type="InterPro" id="IPR052929">
    <property type="entry name" value="RNase_H-like_EbsB-rel"/>
</dbReference>
<reference evidence="2 3" key="1">
    <citation type="submission" date="2022-03" db="EMBL/GenBank/DDBJ databases">
        <authorList>
            <person name="Nunn A."/>
            <person name="Chopra R."/>
            <person name="Nunn A."/>
            <person name="Contreras Garrido A."/>
        </authorList>
    </citation>
    <scope>NUCLEOTIDE SEQUENCE [LARGE SCALE GENOMIC DNA]</scope>
</reference>
<dbReference type="Proteomes" id="UP000836841">
    <property type="component" value="Chromosome 2"/>
</dbReference>
<evidence type="ECO:0000313" key="3">
    <source>
        <dbReference type="Proteomes" id="UP000836841"/>
    </source>
</evidence>
<feature type="non-terminal residue" evidence="2">
    <location>
        <position position="270"/>
    </location>
</feature>
<dbReference type="GO" id="GO:0003676">
    <property type="term" value="F:nucleic acid binding"/>
    <property type="evidence" value="ECO:0007669"/>
    <property type="project" value="InterPro"/>
</dbReference>
<name>A0AAU9RT28_THLAR</name>
<sequence length="270" mass="29885">MGPAPANSDGLLVATLLRDETGEWDVGKVEGLLPLLTSKNLSIKQAKKEHQTREFGLGKAQEAALLKAPWILWSIWTAWNHKLFQERHFSKQETVVKAIGNAREWIAAQKTEVTPSIPVARCDPQTREEIVCKSDAARNANHLMAGGAWNFSRSRDGLNKSESQTFTYVKSPLAAEGLSLRAAMEQAISLNLKRISFESDWKTLIAVIKNGECISDLHGIVADVISLTCSFDAASFHFVKREKLSCVDKLAKQALSLVVPNPINFQLKHL</sequence>
<accession>A0AAU9RT28</accession>
<evidence type="ECO:0000313" key="2">
    <source>
        <dbReference type="EMBL" id="CAH2046503.1"/>
    </source>
</evidence>
<keyword evidence="3" id="KW-1185">Reference proteome</keyword>